<evidence type="ECO:0000313" key="1">
    <source>
        <dbReference type="EMBL" id="KAG5593454.1"/>
    </source>
</evidence>
<protein>
    <submittedName>
        <fullName evidence="1">Uncharacterized protein</fullName>
    </submittedName>
</protein>
<dbReference type="AlphaFoldDB" id="A0A9J5Y2V0"/>
<reference evidence="1 2" key="1">
    <citation type="submission" date="2020-09" db="EMBL/GenBank/DDBJ databases">
        <title>De no assembly of potato wild relative species, Solanum commersonii.</title>
        <authorList>
            <person name="Cho K."/>
        </authorList>
    </citation>
    <scope>NUCLEOTIDE SEQUENCE [LARGE SCALE GENOMIC DNA]</scope>
    <source>
        <strain evidence="1">LZ3.2</strain>
        <tissue evidence="1">Leaf</tissue>
    </source>
</reference>
<name>A0A9J5Y2V0_SOLCO</name>
<proteinExistence type="predicted"/>
<evidence type="ECO:0000313" key="2">
    <source>
        <dbReference type="Proteomes" id="UP000824120"/>
    </source>
</evidence>
<keyword evidence="2" id="KW-1185">Reference proteome</keyword>
<dbReference type="Proteomes" id="UP000824120">
    <property type="component" value="Chromosome 8"/>
</dbReference>
<sequence length="76" mass="8288">MLTRVDNHTVLIFPAQLKSYGPDHPSTRSIAIGSRIHVPLPIGPRSRSHRESINISLSSTEKDIHIEGSHCGVPVA</sequence>
<dbReference type="EMBL" id="JACXVP010000008">
    <property type="protein sequence ID" value="KAG5593454.1"/>
    <property type="molecule type" value="Genomic_DNA"/>
</dbReference>
<organism evidence="1 2">
    <name type="scientific">Solanum commersonii</name>
    <name type="common">Commerson's wild potato</name>
    <name type="synonym">Commerson's nightshade</name>
    <dbReference type="NCBI Taxonomy" id="4109"/>
    <lineage>
        <taxon>Eukaryota</taxon>
        <taxon>Viridiplantae</taxon>
        <taxon>Streptophyta</taxon>
        <taxon>Embryophyta</taxon>
        <taxon>Tracheophyta</taxon>
        <taxon>Spermatophyta</taxon>
        <taxon>Magnoliopsida</taxon>
        <taxon>eudicotyledons</taxon>
        <taxon>Gunneridae</taxon>
        <taxon>Pentapetalae</taxon>
        <taxon>asterids</taxon>
        <taxon>lamiids</taxon>
        <taxon>Solanales</taxon>
        <taxon>Solanaceae</taxon>
        <taxon>Solanoideae</taxon>
        <taxon>Solaneae</taxon>
        <taxon>Solanum</taxon>
    </lineage>
</organism>
<gene>
    <name evidence="1" type="ORF">H5410_043968</name>
</gene>
<comment type="caution">
    <text evidence="1">The sequence shown here is derived from an EMBL/GenBank/DDBJ whole genome shotgun (WGS) entry which is preliminary data.</text>
</comment>
<accession>A0A9J5Y2V0</accession>